<comment type="caution">
    <text evidence="10">The sequence shown here is derived from an EMBL/GenBank/DDBJ whole genome shotgun (WGS) entry which is preliminary data.</text>
</comment>
<feature type="non-terminal residue" evidence="10">
    <location>
        <position position="495"/>
    </location>
</feature>
<evidence type="ECO:0000256" key="5">
    <source>
        <dbReference type="ARBA" id="ARBA00023212"/>
    </source>
</evidence>
<dbReference type="FunFam" id="1.25.40.190:FF:000003">
    <property type="entry name" value="Actin-related protein 2/3 complex subunit 5"/>
    <property type="match status" value="1"/>
</dbReference>
<evidence type="ECO:0000256" key="3">
    <source>
        <dbReference type="ARBA" id="ARBA00022490"/>
    </source>
</evidence>
<evidence type="ECO:0000259" key="9">
    <source>
        <dbReference type="PROSITE" id="PS51194"/>
    </source>
</evidence>
<dbReference type="PROSITE" id="PS51194">
    <property type="entry name" value="HELICASE_CTER"/>
    <property type="match status" value="1"/>
</dbReference>
<dbReference type="EMBL" id="CAJVPS010017732">
    <property type="protein sequence ID" value="CAG8694833.1"/>
    <property type="molecule type" value="Genomic_DNA"/>
</dbReference>
<dbReference type="GO" id="GO:0044396">
    <property type="term" value="P:actin cortical patch organization"/>
    <property type="evidence" value="ECO:0007669"/>
    <property type="project" value="UniProtKB-ARBA"/>
</dbReference>
<dbReference type="Gene3D" id="1.25.40.190">
    <property type="entry name" value="Actin-related protein 2/3 complex subunit 5"/>
    <property type="match status" value="1"/>
</dbReference>
<organism evidence="10 11">
    <name type="scientific">Ambispora leptoticha</name>
    <dbReference type="NCBI Taxonomy" id="144679"/>
    <lineage>
        <taxon>Eukaryota</taxon>
        <taxon>Fungi</taxon>
        <taxon>Fungi incertae sedis</taxon>
        <taxon>Mucoromycota</taxon>
        <taxon>Glomeromycotina</taxon>
        <taxon>Glomeromycetes</taxon>
        <taxon>Archaeosporales</taxon>
        <taxon>Ambisporaceae</taxon>
        <taxon>Ambispora</taxon>
    </lineage>
</organism>
<gene>
    <name evidence="10" type="ORF">ALEPTO_LOCUS11342</name>
</gene>
<evidence type="ECO:0000256" key="1">
    <source>
        <dbReference type="ARBA" id="ARBA00004245"/>
    </source>
</evidence>
<evidence type="ECO:0000256" key="4">
    <source>
        <dbReference type="ARBA" id="ARBA00022801"/>
    </source>
</evidence>
<dbReference type="GO" id="GO:0005885">
    <property type="term" value="C:Arp2/3 protein complex"/>
    <property type="evidence" value="ECO:0007669"/>
    <property type="project" value="InterPro"/>
</dbReference>
<dbReference type="PANTHER" id="PTHR45629">
    <property type="entry name" value="SNF2/RAD54 FAMILY MEMBER"/>
    <property type="match status" value="1"/>
</dbReference>
<sequence>SKDYGNCERSGKMLVVKSLLEMWKPKGHRVLLFSQSTEMLDILEKFVKSLRYKYRRLDGTTPISKRPFLVEEFNNDESIYVLLLTTKVGGVGLNLTGADRIIIYDPDWNPSNDDQATERAARPGQSKNVSIYRLMTFGTIEEKIYHRQLFKRMMSNKITRKPSKDDIQFEAEDLYDLFSLGDPDAKDTETSYISTSRNKSNPNGNSLLAHIHTYNKLSTFNNPKTAELLDSEEEGEIRERPSNGDAFDGVVMVEDRNKDQKEEKEESEEKDLLQMLYKTAGLHSVFKHDKVLGAKSTNNSSVFERVIDEKARKAAKEAKEALEISRHQLRNLPLGTLTWTGQSDAFDEERLAEKEIFEFSHSAGEGLEDQSPEEVFASVKAKEVEVRNLLQRGNASNALIIAIDNPPYGLDRDNAKELNVKIVMEVLNSIKTTDIPSVVKMLSSDQQDTLMKYIYRGMETPKSYPSAILLNWHEKLTEIAGVGCIVRVITDRKTL</sequence>
<dbReference type="InterPro" id="IPR036743">
    <property type="entry name" value="ARPC5_sf"/>
</dbReference>
<dbReference type="SUPFAM" id="SSF52540">
    <property type="entry name" value="P-loop containing nucleoside triphosphate hydrolases"/>
    <property type="match status" value="1"/>
</dbReference>
<evidence type="ECO:0000256" key="6">
    <source>
        <dbReference type="ARBA" id="ARBA00040214"/>
    </source>
</evidence>
<dbReference type="AlphaFoldDB" id="A0A9N9HJP3"/>
<dbReference type="Pfam" id="PF04699">
    <property type="entry name" value="P16-Arc"/>
    <property type="match status" value="1"/>
</dbReference>
<dbReference type="OrthoDB" id="429520at2759"/>
<name>A0A9N9HJP3_9GLOM</name>
<dbReference type="GO" id="GO:0034314">
    <property type="term" value="P:Arp2/3 complex-mediated actin nucleation"/>
    <property type="evidence" value="ECO:0007669"/>
    <property type="project" value="InterPro"/>
</dbReference>
<dbReference type="PANTHER" id="PTHR45629:SF7">
    <property type="entry name" value="DNA EXCISION REPAIR PROTEIN ERCC-6-RELATED"/>
    <property type="match status" value="1"/>
</dbReference>
<proteinExistence type="inferred from homology"/>
<comment type="similarity">
    <text evidence="2">Belongs to the ARPC5 family.</text>
</comment>
<dbReference type="GO" id="GO:0008094">
    <property type="term" value="F:ATP-dependent activity, acting on DNA"/>
    <property type="evidence" value="ECO:0007669"/>
    <property type="project" value="TreeGrafter"/>
</dbReference>
<evidence type="ECO:0000313" key="11">
    <source>
        <dbReference type="Proteomes" id="UP000789508"/>
    </source>
</evidence>
<dbReference type="Pfam" id="PF00271">
    <property type="entry name" value="Helicase_C"/>
    <property type="match status" value="1"/>
</dbReference>
<dbReference type="GO" id="GO:0030833">
    <property type="term" value="P:regulation of actin filament polymerization"/>
    <property type="evidence" value="ECO:0007669"/>
    <property type="project" value="InterPro"/>
</dbReference>
<evidence type="ECO:0000256" key="8">
    <source>
        <dbReference type="ARBA" id="ARBA00060329"/>
    </source>
</evidence>
<dbReference type="GO" id="GO:0005634">
    <property type="term" value="C:nucleus"/>
    <property type="evidence" value="ECO:0007669"/>
    <property type="project" value="TreeGrafter"/>
</dbReference>
<comment type="function">
    <text evidence="8">Functions as a component of the Arp2/3 complex which is involved in regulation of actin polymerization and together with an activating nucleation-promoting factor (NPF) mediates the formation of branched actin networks.</text>
</comment>
<dbReference type="SUPFAM" id="SSF69103">
    <property type="entry name" value="Arp2/3 complex 16 kDa subunit ARPC5"/>
    <property type="match status" value="1"/>
</dbReference>
<keyword evidence="11" id="KW-1185">Reference proteome</keyword>
<evidence type="ECO:0000313" key="10">
    <source>
        <dbReference type="EMBL" id="CAG8694833.1"/>
    </source>
</evidence>
<dbReference type="InterPro" id="IPR050496">
    <property type="entry name" value="SNF2_RAD54_helicase_repair"/>
</dbReference>
<evidence type="ECO:0000256" key="2">
    <source>
        <dbReference type="ARBA" id="ARBA00006084"/>
    </source>
</evidence>
<reference evidence="10" key="1">
    <citation type="submission" date="2021-06" db="EMBL/GenBank/DDBJ databases">
        <authorList>
            <person name="Kallberg Y."/>
            <person name="Tangrot J."/>
            <person name="Rosling A."/>
        </authorList>
    </citation>
    <scope>NUCLEOTIDE SEQUENCE</scope>
    <source>
        <strain evidence="10">FL130A</strain>
    </source>
</reference>
<accession>A0A9N9HJP3</accession>
<dbReference type="InterPro" id="IPR001650">
    <property type="entry name" value="Helicase_C-like"/>
</dbReference>
<dbReference type="CDD" id="cd18793">
    <property type="entry name" value="SF2_C_SNF"/>
    <property type="match status" value="1"/>
</dbReference>
<evidence type="ECO:0000256" key="7">
    <source>
        <dbReference type="ARBA" id="ARBA00041308"/>
    </source>
</evidence>
<keyword evidence="5" id="KW-0206">Cytoskeleton</keyword>
<keyword evidence="3" id="KW-0963">Cytoplasm</keyword>
<keyword evidence="4" id="KW-0378">Hydrolase</keyword>
<dbReference type="GO" id="GO:0016787">
    <property type="term" value="F:hydrolase activity"/>
    <property type="evidence" value="ECO:0007669"/>
    <property type="project" value="UniProtKB-KW"/>
</dbReference>
<dbReference type="GO" id="GO:0006283">
    <property type="term" value="P:transcription-coupled nucleotide-excision repair"/>
    <property type="evidence" value="ECO:0007669"/>
    <property type="project" value="TreeGrafter"/>
</dbReference>
<protein>
    <recommendedName>
        <fullName evidence="6">Actin-related protein 2/3 complex subunit 5</fullName>
    </recommendedName>
    <alternativeName>
        <fullName evidence="7">Arp2/3 complex 16 kDa subunit</fullName>
    </alternativeName>
</protein>
<dbReference type="InterPro" id="IPR006789">
    <property type="entry name" value="ARPC5"/>
</dbReference>
<dbReference type="SMART" id="SM00490">
    <property type="entry name" value="HELICc"/>
    <property type="match status" value="1"/>
</dbReference>
<dbReference type="Gene3D" id="3.40.50.300">
    <property type="entry name" value="P-loop containing nucleotide triphosphate hydrolases"/>
    <property type="match status" value="1"/>
</dbReference>
<dbReference type="InterPro" id="IPR027417">
    <property type="entry name" value="P-loop_NTPase"/>
</dbReference>
<dbReference type="InterPro" id="IPR049730">
    <property type="entry name" value="SNF2/RAD54-like_C"/>
</dbReference>
<comment type="subcellular location">
    <subcellularLocation>
        <location evidence="1">Cytoplasm</location>
        <location evidence="1">Cytoskeleton</location>
    </subcellularLocation>
</comment>
<dbReference type="Proteomes" id="UP000789508">
    <property type="component" value="Unassembled WGS sequence"/>
</dbReference>
<feature type="domain" description="Helicase C-terminal" evidence="9">
    <location>
        <begin position="15"/>
        <end position="175"/>
    </location>
</feature>